<dbReference type="SMART" id="SM00901">
    <property type="entry name" value="FRG"/>
    <property type="match status" value="1"/>
</dbReference>
<comment type="caution">
    <text evidence="2">The sequence shown here is derived from an EMBL/GenBank/DDBJ whole genome shotgun (WGS) entry which is preliminary data.</text>
</comment>
<reference evidence="2 3" key="1">
    <citation type="submission" date="2024-09" db="EMBL/GenBank/DDBJ databases">
        <authorList>
            <person name="Sun Q."/>
            <person name="Mori K."/>
        </authorList>
    </citation>
    <scope>NUCLEOTIDE SEQUENCE [LARGE SCALE GENOMIC DNA]</scope>
    <source>
        <strain evidence="2 3">JCM 12520</strain>
    </source>
</reference>
<dbReference type="RefSeq" id="WP_344906124.1">
    <property type="nucleotide sequence ID" value="NZ_BAAAYO010000002.1"/>
</dbReference>
<proteinExistence type="predicted"/>
<dbReference type="Proteomes" id="UP001589619">
    <property type="component" value="Unassembled WGS sequence"/>
</dbReference>
<dbReference type="Pfam" id="PF08867">
    <property type="entry name" value="FRG"/>
    <property type="match status" value="1"/>
</dbReference>
<protein>
    <submittedName>
        <fullName evidence="2">FRG domain-containing protein</fullName>
    </submittedName>
</protein>
<evidence type="ECO:0000313" key="2">
    <source>
        <dbReference type="EMBL" id="MFB9751183.1"/>
    </source>
</evidence>
<dbReference type="EMBL" id="JBHMAG010000004">
    <property type="protein sequence ID" value="MFB9751183.1"/>
    <property type="molecule type" value="Genomic_DNA"/>
</dbReference>
<accession>A0ABV5VSF6</accession>
<gene>
    <name evidence="2" type="ORF">ACFFNY_06320</name>
</gene>
<evidence type="ECO:0000313" key="3">
    <source>
        <dbReference type="Proteomes" id="UP001589619"/>
    </source>
</evidence>
<keyword evidence="3" id="KW-1185">Reference proteome</keyword>
<sequence>MKQEHTITNVSQYLELIRENNYYHFIFRGQNEAYGGIQASGFRPYKGGWYTDTFYDIEGMKKEFYNKVIRRLSPDEREHFLAFCQHHGLPTNIVDFTRSPLVALFFACNGKNQPTESGKPNNYAEIYLIDKTRLIDITDLLVKSKNENFFEVLVENVDVQKEILVKIEQLFLENTGEFIHWIKNLIECYENNHLDIYGDRNIDINEDDELDSEETSGQCYSLTDYKDKIKNDGVNSLKELYIYVSSEIEDENITHSDNYYINDLEYGYYCNEAIGAKIYLALLINLLQIFINIKERIDIRLDIYFTYQPPDLFDRITNQKGLFIYQPYLYGVESVYKYGVLNYQSIIPDITVKVENYNNILKELNYLGINLESIYGDFDNIARSIKLNNDLLFPEKVKAKFSTY</sequence>
<organism evidence="2 3">
    <name type="scientific">Paenibacillus hodogayensis</name>
    <dbReference type="NCBI Taxonomy" id="279208"/>
    <lineage>
        <taxon>Bacteria</taxon>
        <taxon>Bacillati</taxon>
        <taxon>Bacillota</taxon>
        <taxon>Bacilli</taxon>
        <taxon>Bacillales</taxon>
        <taxon>Paenibacillaceae</taxon>
        <taxon>Paenibacillus</taxon>
    </lineage>
</organism>
<name>A0ABV5VSF6_9BACL</name>
<dbReference type="InterPro" id="IPR014966">
    <property type="entry name" value="FRG-dom"/>
</dbReference>
<evidence type="ECO:0000259" key="1">
    <source>
        <dbReference type="SMART" id="SM00901"/>
    </source>
</evidence>
<feature type="domain" description="FRG" evidence="1">
    <location>
        <begin position="21"/>
        <end position="127"/>
    </location>
</feature>